<dbReference type="KEGG" id="ehx:EMIHUDRAFT_241835"/>
<reference evidence="3" key="1">
    <citation type="journal article" date="2013" name="Nature">
        <title>Pan genome of the phytoplankton Emiliania underpins its global distribution.</title>
        <authorList>
            <person name="Read B.A."/>
            <person name="Kegel J."/>
            <person name="Klute M.J."/>
            <person name="Kuo A."/>
            <person name="Lefebvre S.C."/>
            <person name="Maumus F."/>
            <person name="Mayer C."/>
            <person name="Miller J."/>
            <person name="Monier A."/>
            <person name="Salamov A."/>
            <person name="Young J."/>
            <person name="Aguilar M."/>
            <person name="Claverie J.M."/>
            <person name="Frickenhaus S."/>
            <person name="Gonzalez K."/>
            <person name="Herman E.K."/>
            <person name="Lin Y.C."/>
            <person name="Napier J."/>
            <person name="Ogata H."/>
            <person name="Sarno A.F."/>
            <person name="Shmutz J."/>
            <person name="Schroeder D."/>
            <person name="de Vargas C."/>
            <person name="Verret F."/>
            <person name="von Dassow P."/>
            <person name="Valentin K."/>
            <person name="Van de Peer Y."/>
            <person name="Wheeler G."/>
            <person name="Dacks J.B."/>
            <person name="Delwiche C.F."/>
            <person name="Dyhrman S.T."/>
            <person name="Glockner G."/>
            <person name="John U."/>
            <person name="Richards T."/>
            <person name="Worden A.Z."/>
            <person name="Zhang X."/>
            <person name="Grigoriev I.V."/>
            <person name="Allen A.E."/>
            <person name="Bidle K."/>
            <person name="Borodovsky M."/>
            <person name="Bowler C."/>
            <person name="Brownlee C."/>
            <person name="Cock J.M."/>
            <person name="Elias M."/>
            <person name="Gladyshev V.N."/>
            <person name="Groth M."/>
            <person name="Guda C."/>
            <person name="Hadaegh A."/>
            <person name="Iglesias-Rodriguez M.D."/>
            <person name="Jenkins J."/>
            <person name="Jones B.M."/>
            <person name="Lawson T."/>
            <person name="Leese F."/>
            <person name="Lindquist E."/>
            <person name="Lobanov A."/>
            <person name="Lomsadze A."/>
            <person name="Malik S.B."/>
            <person name="Marsh M.E."/>
            <person name="Mackinder L."/>
            <person name="Mock T."/>
            <person name="Mueller-Roeber B."/>
            <person name="Pagarete A."/>
            <person name="Parker M."/>
            <person name="Probert I."/>
            <person name="Quesneville H."/>
            <person name="Raines C."/>
            <person name="Rensing S.A."/>
            <person name="Riano-Pachon D.M."/>
            <person name="Richier S."/>
            <person name="Rokitta S."/>
            <person name="Shiraiwa Y."/>
            <person name="Soanes D.M."/>
            <person name="van der Giezen M."/>
            <person name="Wahlund T.M."/>
            <person name="Williams B."/>
            <person name="Wilson W."/>
            <person name="Wolfe G."/>
            <person name="Wurch L.L."/>
        </authorList>
    </citation>
    <scope>NUCLEOTIDE SEQUENCE</scope>
</reference>
<keyword evidence="3" id="KW-1185">Reference proteome</keyword>
<protein>
    <submittedName>
        <fullName evidence="2">Uncharacterized protein</fullName>
    </submittedName>
</protein>
<dbReference type="Proteomes" id="UP000013827">
    <property type="component" value="Unassembled WGS sequence"/>
</dbReference>
<dbReference type="EnsemblProtists" id="EOD20765">
    <property type="protein sequence ID" value="EOD20765"/>
    <property type="gene ID" value="EMIHUDRAFT_241835"/>
</dbReference>
<dbReference type="RefSeq" id="XP_005773194.1">
    <property type="nucleotide sequence ID" value="XM_005773137.1"/>
</dbReference>
<dbReference type="AlphaFoldDB" id="A0A0D3JB80"/>
<evidence type="ECO:0000313" key="3">
    <source>
        <dbReference type="Proteomes" id="UP000013827"/>
    </source>
</evidence>
<organism evidence="2 3">
    <name type="scientific">Emiliania huxleyi (strain CCMP1516)</name>
    <dbReference type="NCBI Taxonomy" id="280463"/>
    <lineage>
        <taxon>Eukaryota</taxon>
        <taxon>Haptista</taxon>
        <taxon>Haptophyta</taxon>
        <taxon>Prymnesiophyceae</taxon>
        <taxon>Isochrysidales</taxon>
        <taxon>Noelaerhabdaceae</taxon>
        <taxon>Emiliania</taxon>
    </lineage>
</organism>
<name>A0A0D3JB80_EMIH1</name>
<dbReference type="PaxDb" id="2903-EOD20765"/>
<evidence type="ECO:0000256" key="1">
    <source>
        <dbReference type="SAM" id="MobiDB-lite"/>
    </source>
</evidence>
<feature type="region of interest" description="Disordered" evidence="1">
    <location>
        <begin position="1"/>
        <end position="27"/>
    </location>
</feature>
<dbReference type="GeneID" id="17266325"/>
<proteinExistence type="predicted"/>
<feature type="compositionally biased region" description="Pro residues" evidence="1">
    <location>
        <begin position="110"/>
        <end position="121"/>
    </location>
</feature>
<accession>A0A0D3JB80</accession>
<dbReference type="HOGENOM" id="CLU_783974_0_0_1"/>
<reference evidence="2" key="2">
    <citation type="submission" date="2024-10" db="UniProtKB">
        <authorList>
            <consortium name="EnsemblProtists"/>
        </authorList>
    </citation>
    <scope>IDENTIFICATION</scope>
</reference>
<feature type="region of interest" description="Disordered" evidence="1">
    <location>
        <begin position="99"/>
        <end position="124"/>
    </location>
</feature>
<evidence type="ECO:0000313" key="2">
    <source>
        <dbReference type="EnsemblProtists" id="EOD20765"/>
    </source>
</evidence>
<sequence length="354" mass="36531">MSCRRRHESCEQGGSPAPARSPGNDAGAWAASALEAATSALSAPSLRAADEPRAAEAAYASLGAEPRLALLAALAEAEGKTSKRDREAARSAAAAELLRLGAPRRKKAPPAVPGEAPPPVPGEGIADTRLAVCVGRLVARHSLRGPFFALSRADLDAAEEALALELYPTSRGPNPAWVQSRGWCGRSAGLEGDASADGLGSLGAATGRWLTRGMLEAYACLGAALAEEQAAAERAAAHEQLSGGRARSLSLGRDRAGASYWAIGPRAPLSVWAPSRAALESLLPPFEPAPPPAPPAGLAIHEHAESLPGGLLAAEVDRRLFEGAHEAGWRVFPREGEEGKSGNDGHFWALGDYA</sequence>